<reference evidence="1" key="1">
    <citation type="submission" date="2022-01" db="EMBL/GenBank/DDBJ databases">
        <title>Genome-Based Taxonomic Classification of the Phylum Actinobacteria.</title>
        <authorList>
            <person name="Gao Y."/>
        </authorList>
    </citation>
    <scope>NUCLEOTIDE SEQUENCE</scope>
    <source>
        <strain evidence="1">KLBMP 8922</strain>
    </source>
</reference>
<comment type="caution">
    <text evidence="1">The sequence shown here is derived from an EMBL/GenBank/DDBJ whole genome shotgun (WGS) entry which is preliminary data.</text>
</comment>
<proteinExistence type="predicted"/>
<dbReference type="PANTHER" id="PTHR43657">
    <property type="entry name" value="TRYPTOPHAN RNA-BINDING ATTENUATOR PROTEIN-LIKE PROTEIN"/>
    <property type="match status" value="1"/>
</dbReference>
<dbReference type="InterPro" id="IPR002838">
    <property type="entry name" value="AIM24"/>
</dbReference>
<dbReference type="InterPro" id="IPR016031">
    <property type="entry name" value="Trp_RNA-bd_attenuator-like_dom"/>
</dbReference>
<sequence length="230" mass="23869">MMKVDLRHNPSFTVARCVLAGGEKMRAESGAMLAHSAGVTFEAKVEGGMMAGLKRSVLGGESLFQTTFTAPGPGGWVDVAANLPGDAITIDLGPGQDRFLLTKGCWLANSAGVAIDTKWGGARNLFGGEGGFLVEASGQGVVVASCFGALDVIDLDAGEQVVIDTGHVVAYAPTIAFQIRRAVAGRSIQSMKSGEGFVFDFTGPGRVLLQSRNPSQMISYLTANMPGSRA</sequence>
<evidence type="ECO:0000313" key="1">
    <source>
        <dbReference type="EMBL" id="MCF2527756.1"/>
    </source>
</evidence>
<protein>
    <submittedName>
        <fullName evidence="1">TIGR00266 family protein</fullName>
    </submittedName>
</protein>
<dbReference type="EMBL" id="JAKFHA010000004">
    <property type="protein sequence ID" value="MCF2527756.1"/>
    <property type="molecule type" value="Genomic_DNA"/>
</dbReference>
<dbReference type="PANTHER" id="PTHR43657:SF1">
    <property type="entry name" value="ALTERED INHERITANCE OF MITOCHONDRIA PROTEIN 24, MITOCHONDRIAL"/>
    <property type="match status" value="1"/>
</dbReference>
<evidence type="ECO:0000313" key="2">
    <source>
        <dbReference type="Proteomes" id="UP001165378"/>
    </source>
</evidence>
<dbReference type="SUPFAM" id="SSF51219">
    <property type="entry name" value="TRAP-like"/>
    <property type="match status" value="1"/>
</dbReference>
<organism evidence="1 2">
    <name type="scientific">Yinghuangia soli</name>
    <dbReference type="NCBI Taxonomy" id="2908204"/>
    <lineage>
        <taxon>Bacteria</taxon>
        <taxon>Bacillati</taxon>
        <taxon>Actinomycetota</taxon>
        <taxon>Actinomycetes</taxon>
        <taxon>Kitasatosporales</taxon>
        <taxon>Streptomycetaceae</taxon>
        <taxon>Yinghuangia</taxon>
    </lineage>
</organism>
<name>A0AA41PXZ7_9ACTN</name>
<dbReference type="NCBIfam" id="TIGR00266">
    <property type="entry name" value="TIGR00266 family protein"/>
    <property type="match status" value="1"/>
</dbReference>
<dbReference type="AlphaFoldDB" id="A0AA41PXZ7"/>
<dbReference type="Pfam" id="PF01987">
    <property type="entry name" value="AIM24"/>
    <property type="match status" value="1"/>
</dbReference>
<dbReference type="Gene3D" id="3.60.160.10">
    <property type="entry name" value="Mitochondrial biogenesis AIM24"/>
    <property type="match status" value="1"/>
</dbReference>
<keyword evidence="2" id="KW-1185">Reference proteome</keyword>
<dbReference type="RefSeq" id="WP_235051905.1">
    <property type="nucleotide sequence ID" value="NZ_JAKFHA010000004.1"/>
</dbReference>
<accession>A0AA41PXZ7</accession>
<dbReference type="Proteomes" id="UP001165378">
    <property type="component" value="Unassembled WGS sequence"/>
</dbReference>
<dbReference type="InterPro" id="IPR036983">
    <property type="entry name" value="AIM24_sf"/>
</dbReference>
<gene>
    <name evidence="1" type="ORF">LZ495_11075</name>
</gene>